<accession>A0AAW2FF21</accession>
<feature type="compositionally biased region" description="Basic and acidic residues" evidence="1">
    <location>
        <begin position="45"/>
        <end position="64"/>
    </location>
</feature>
<feature type="region of interest" description="Disordered" evidence="1">
    <location>
        <begin position="36"/>
        <end position="69"/>
    </location>
</feature>
<proteinExistence type="predicted"/>
<evidence type="ECO:0000313" key="2">
    <source>
        <dbReference type="EMBL" id="KAL0113351.1"/>
    </source>
</evidence>
<gene>
    <name evidence="2" type="ORF">PUN28_012485</name>
</gene>
<organism evidence="2 3">
    <name type="scientific">Cardiocondyla obscurior</name>
    <dbReference type="NCBI Taxonomy" id="286306"/>
    <lineage>
        <taxon>Eukaryota</taxon>
        <taxon>Metazoa</taxon>
        <taxon>Ecdysozoa</taxon>
        <taxon>Arthropoda</taxon>
        <taxon>Hexapoda</taxon>
        <taxon>Insecta</taxon>
        <taxon>Pterygota</taxon>
        <taxon>Neoptera</taxon>
        <taxon>Endopterygota</taxon>
        <taxon>Hymenoptera</taxon>
        <taxon>Apocrita</taxon>
        <taxon>Aculeata</taxon>
        <taxon>Formicoidea</taxon>
        <taxon>Formicidae</taxon>
        <taxon>Myrmicinae</taxon>
        <taxon>Cardiocondyla</taxon>
    </lineage>
</organism>
<keyword evidence="3" id="KW-1185">Reference proteome</keyword>
<name>A0AAW2FF21_9HYME</name>
<dbReference type="Proteomes" id="UP001430953">
    <property type="component" value="Unassembled WGS sequence"/>
</dbReference>
<reference evidence="2 3" key="1">
    <citation type="submission" date="2023-03" db="EMBL/GenBank/DDBJ databases">
        <title>High recombination rates correlate with genetic variation in Cardiocondyla obscurior ants.</title>
        <authorList>
            <person name="Errbii M."/>
        </authorList>
    </citation>
    <scope>NUCLEOTIDE SEQUENCE [LARGE SCALE GENOMIC DNA]</scope>
    <source>
        <strain evidence="2">Alpha-2009</strain>
        <tissue evidence="2">Whole body</tissue>
    </source>
</reference>
<evidence type="ECO:0000256" key="1">
    <source>
        <dbReference type="SAM" id="MobiDB-lite"/>
    </source>
</evidence>
<protein>
    <submittedName>
        <fullName evidence="2">Uncharacterized protein</fullName>
    </submittedName>
</protein>
<comment type="caution">
    <text evidence="2">The sequence shown here is derived from an EMBL/GenBank/DDBJ whole genome shotgun (WGS) entry which is preliminary data.</text>
</comment>
<sequence>MENRRDVYVRTGGRKGKRYSPHIYRIFFVRSVTPTNVIPTSSGRCESEKRTENRRTEKERRSEKATANSPVRDVLSGLVPRPFLPSSVDPAIYFSYFITRPRNRNTLRTFVRLSYPSLRLRVRFR</sequence>
<dbReference type="AlphaFoldDB" id="A0AAW2FF21"/>
<evidence type="ECO:0000313" key="3">
    <source>
        <dbReference type="Proteomes" id="UP001430953"/>
    </source>
</evidence>
<dbReference type="EMBL" id="JADYXP020000012">
    <property type="protein sequence ID" value="KAL0113351.1"/>
    <property type="molecule type" value="Genomic_DNA"/>
</dbReference>